<evidence type="ECO:0000313" key="2">
    <source>
        <dbReference type="Proteomes" id="UP000625568"/>
    </source>
</evidence>
<dbReference type="InterPro" id="IPR045384">
    <property type="entry name" value="DUF6527"/>
</dbReference>
<dbReference type="GeneID" id="93127790"/>
<dbReference type="EMBL" id="CP069482">
    <property type="protein sequence ID" value="QRO77007.1"/>
    <property type="molecule type" value="Genomic_DNA"/>
</dbReference>
<dbReference type="Pfam" id="PF20137">
    <property type="entry name" value="BubE"/>
    <property type="match status" value="1"/>
</dbReference>
<reference evidence="1 2" key="1">
    <citation type="submission" date="2021-02" db="EMBL/GenBank/DDBJ databases">
        <title>FDA dAtabase for Regulatory Grade micrObial Sequences (FDA-ARGOS): Supporting development and validation of Infectious Disease Dx tests.</title>
        <authorList>
            <person name="Minogue T."/>
            <person name="Wolcott M."/>
            <person name="Wasieloski L."/>
            <person name="Aguilar W."/>
            <person name="Moore D."/>
            <person name="Jaissle J."/>
            <person name="Tallon L."/>
            <person name="Sadzewicz L."/>
            <person name="Zhao X."/>
            <person name="Boylan J."/>
            <person name="Ott S."/>
            <person name="Bowen H."/>
            <person name="Vavikolanu K."/>
            <person name="Mehta A."/>
            <person name="Aluvathingal J."/>
            <person name="Nadendla S."/>
            <person name="Yan Y."/>
            <person name="Sichtig H."/>
        </authorList>
    </citation>
    <scope>NUCLEOTIDE SEQUENCE [LARGE SCALE GENOMIC DNA]</scope>
    <source>
        <strain evidence="1 2">FDAARGOS_1272</strain>
    </source>
</reference>
<organism evidence="1 2">
    <name type="scientific">Burkholderia dolosa</name>
    <dbReference type="NCBI Taxonomy" id="152500"/>
    <lineage>
        <taxon>Bacteria</taxon>
        <taxon>Pseudomonadati</taxon>
        <taxon>Pseudomonadota</taxon>
        <taxon>Betaproteobacteria</taxon>
        <taxon>Burkholderiales</taxon>
        <taxon>Burkholderiaceae</taxon>
        <taxon>Burkholderia</taxon>
        <taxon>Burkholderia cepacia complex</taxon>
    </lineage>
</organism>
<name>A0A892I6N8_9BURK</name>
<dbReference type="RefSeq" id="WP_045552449.1">
    <property type="nucleotide sequence ID" value="NZ_CABVPR010000006.1"/>
</dbReference>
<dbReference type="AlphaFoldDB" id="A0A892I6N8"/>
<keyword evidence="1" id="KW-0560">Oxidoreductase</keyword>
<accession>A0A892I6N8</accession>
<proteinExistence type="predicted"/>
<sequence length="97" mass="10702">MAKMKRDSSGSLLFECPCGELHVVYPHGCDSPNPARWNWNGSVDAPTLSPSILVSWPGPGERRNVCHSFITDGRIQFCGDCTHELAGQTVDIPDWMD</sequence>
<keyword evidence="2" id="KW-1185">Reference proteome</keyword>
<protein>
    <submittedName>
        <fullName evidence="1">Ammonia monooxygenase</fullName>
    </submittedName>
</protein>
<keyword evidence="1" id="KW-0503">Monooxygenase</keyword>
<dbReference type="Proteomes" id="UP000625568">
    <property type="component" value="Chromosome 1"/>
</dbReference>
<dbReference type="GO" id="GO:0004497">
    <property type="term" value="F:monooxygenase activity"/>
    <property type="evidence" value="ECO:0007669"/>
    <property type="project" value="UniProtKB-KW"/>
</dbReference>
<evidence type="ECO:0000313" key="1">
    <source>
        <dbReference type="EMBL" id="QRO77007.1"/>
    </source>
</evidence>
<gene>
    <name evidence="1" type="ORF">I6K02_14110</name>
</gene>